<dbReference type="OrthoDB" id="166212at2759"/>
<feature type="compositionally biased region" description="Basic and acidic residues" evidence="1">
    <location>
        <begin position="65"/>
        <end position="81"/>
    </location>
</feature>
<gene>
    <name evidence="2" type="ORF">OFUS_LOCUS10095</name>
</gene>
<sequence>MSSPMRPQSVKKSSVRRGSIKHLQMASLTIGATVGAFQQVHVDKKSAKDDTRRRSSVKDGSIVTESKKSYGNDTETSEREKRKMSKQLKKQANRHRAFRGACLKLRFITNLARVPKEIEEKALFSKFRVAARTVIHCRRMIEAYSLKNKEDDEVTPFIREMQFYDTDIAEGEGNNLMFDPRKFKANRSVRIPEETKRVLIKPPHVRTAKEIHYTMLSMRNLRAFGDYPVHMQRRIIETGTYEKYESKRLIVRQGHRPAFFYFVLSGSVVVMIMNRQNKTARPVAYLHKGDAFGELAILNNTTRFSTVISKESIELFSISMEDFQEIFMAGGVTNLSDPCHEDYIGNLEFLKGWPLEKLADQSGEKKKVIFGFFRNGDILVKDSTHSDWIILVKSGSIDVLKKLKRVEPYEWKKQLVGGHPRTPTPVHELKEKKQRDLRDTQRRQILPEISIPLKKIERIKNPDDSIDAVDAVELANTITTESNKNENSEPDRKIRKISKASGSHVDTKNTKNKKRANAEKDSDKTDPDEEERQRKRQEEQFEMGGAQQEVKTLASQLDDSRFGKEHELTEADLDPEFVQIQTISKGETFGLPQLIFPSQPSLCVVSNGAECILISKQLYMASASAELRTRLRKSVCPYPTDDELQESLQVKVDWGAYKSKTLTDALKFLDINKNKSLNARF</sequence>
<feature type="region of interest" description="Disordered" evidence="1">
    <location>
        <begin position="480"/>
        <end position="549"/>
    </location>
</feature>
<dbReference type="InterPro" id="IPR018490">
    <property type="entry name" value="cNMP-bd_dom_sf"/>
</dbReference>
<feature type="compositionally biased region" description="Basic residues" evidence="1">
    <location>
        <begin position="82"/>
        <end position="93"/>
    </location>
</feature>
<protein>
    <submittedName>
        <fullName evidence="2">Uncharacterized protein</fullName>
    </submittedName>
</protein>
<dbReference type="InterPro" id="IPR014710">
    <property type="entry name" value="RmlC-like_jellyroll"/>
</dbReference>
<evidence type="ECO:0000256" key="1">
    <source>
        <dbReference type="SAM" id="MobiDB-lite"/>
    </source>
</evidence>
<evidence type="ECO:0000313" key="2">
    <source>
        <dbReference type="EMBL" id="CAH1783795.1"/>
    </source>
</evidence>
<dbReference type="CDD" id="cd00038">
    <property type="entry name" value="CAP_ED"/>
    <property type="match status" value="1"/>
</dbReference>
<evidence type="ECO:0000313" key="3">
    <source>
        <dbReference type="Proteomes" id="UP000749559"/>
    </source>
</evidence>
<dbReference type="PANTHER" id="PTHR23011">
    <property type="entry name" value="CYCLIC NUCLEOTIDE-BINDING DOMAIN CONTAINING PROTEIN"/>
    <property type="match status" value="1"/>
</dbReference>
<proteinExistence type="predicted"/>
<dbReference type="AlphaFoldDB" id="A0A8J1T703"/>
<keyword evidence="3" id="KW-1185">Reference proteome</keyword>
<reference evidence="2" key="1">
    <citation type="submission" date="2022-03" db="EMBL/GenBank/DDBJ databases">
        <authorList>
            <person name="Martin C."/>
        </authorList>
    </citation>
    <scope>NUCLEOTIDE SEQUENCE</scope>
</reference>
<dbReference type="PROSITE" id="PS50042">
    <property type="entry name" value="CNMP_BINDING_3"/>
    <property type="match status" value="1"/>
</dbReference>
<comment type="caution">
    <text evidence="2">The sequence shown here is derived from an EMBL/GenBank/DDBJ whole genome shotgun (WGS) entry which is preliminary data.</text>
</comment>
<dbReference type="PANTHER" id="PTHR23011:SF28">
    <property type="entry name" value="CYCLIC NUCLEOTIDE-BINDING DOMAIN CONTAINING PROTEIN"/>
    <property type="match status" value="1"/>
</dbReference>
<name>A0A8J1T703_OWEFU</name>
<accession>A0A8J1T703</accession>
<organism evidence="2 3">
    <name type="scientific">Owenia fusiformis</name>
    <name type="common">Polychaete worm</name>
    <dbReference type="NCBI Taxonomy" id="6347"/>
    <lineage>
        <taxon>Eukaryota</taxon>
        <taxon>Metazoa</taxon>
        <taxon>Spiralia</taxon>
        <taxon>Lophotrochozoa</taxon>
        <taxon>Annelida</taxon>
        <taxon>Polychaeta</taxon>
        <taxon>Sedentaria</taxon>
        <taxon>Canalipalpata</taxon>
        <taxon>Sabellida</taxon>
        <taxon>Oweniida</taxon>
        <taxon>Oweniidae</taxon>
        <taxon>Owenia</taxon>
    </lineage>
</organism>
<dbReference type="SMART" id="SM00100">
    <property type="entry name" value="cNMP"/>
    <property type="match status" value="1"/>
</dbReference>
<feature type="region of interest" description="Disordered" evidence="1">
    <location>
        <begin position="415"/>
        <end position="443"/>
    </location>
</feature>
<feature type="compositionally biased region" description="Basic and acidic residues" evidence="1">
    <location>
        <begin position="41"/>
        <end position="57"/>
    </location>
</feature>
<dbReference type="Proteomes" id="UP000749559">
    <property type="component" value="Unassembled WGS sequence"/>
</dbReference>
<feature type="compositionally biased region" description="Basic and acidic residues" evidence="1">
    <location>
        <begin position="516"/>
        <end position="539"/>
    </location>
</feature>
<dbReference type="Pfam" id="PF00027">
    <property type="entry name" value="cNMP_binding"/>
    <property type="match status" value="1"/>
</dbReference>
<feature type="compositionally biased region" description="Basic and acidic residues" evidence="1">
    <location>
        <begin position="483"/>
        <end position="492"/>
    </location>
</feature>
<feature type="region of interest" description="Disordered" evidence="1">
    <location>
        <begin position="41"/>
        <end position="93"/>
    </location>
</feature>
<dbReference type="Gene3D" id="2.60.120.10">
    <property type="entry name" value="Jelly Rolls"/>
    <property type="match status" value="1"/>
</dbReference>
<dbReference type="SUPFAM" id="SSF51206">
    <property type="entry name" value="cAMP-binding domain-like"/>
    <property type="match status" value="2"/>
</dbReference>
<dbReference type="EMBL" id="CAIIXF020000005">
    <property type="protein sequence ID" value="CAH1783795.1"/>
    <property type="molecule type" value="Genomic_DNA"/>
</dbReference>
<dbReference type="InterPro" id="IPR000595">
    <property type="entry name" value="cNMP-bd_dom"/>
</dbReference>
<feature type="compositionally biased region" description="Basic and acidic residues" evidence="1">
    <location>
        <begin position="427"/>
        <end position="442"/>
    </location>
</feature>